<feature type="domain" description="Calcineurin-like phosphoesterase" evidence="3">
    <location>
        <begin position="52"/>
        <end position="213"/>
    </location>
</feature>
<dbReference type="Proteomes" id="UP000831537">
    <property type="component" value="Chromosome"/>
</dbReference>
<keyword evidence="5" id="KW-1185">Reference proteome</keyword>
<dbReference type="CDD" id="cd07385">
    <property type="entry name" value="MPP_YkuE_C"/>
    <property type="match status" value="1"/>
</dbReference>
<evidence type="ECO:0000256" key="1">
    <source>
        <dbReference type="ARBA" id="ARBA00022723"/>
    </source>
</evidence>
<dbReference type="PROSITE" id="PS51257">
    <property type="entry name" value="PROKAR_LIPOPROTEIN"/>
    <property type="match status" value="1"/>
</dbReference>
<dbReference type="InterPro" id="IPR004843">
    <property type="entry name" value="Calcineurin-like_PHP"/>
</dbReference>
<gene>
    <name evidence="4" type="ORF">MUN87_04000</name>
</gene>
<dbReference type="InterPro" id="IPR029052">
    <property type="entry name" value="Metallo-depent_PP-like"/>
</dbReference>
<keyword evidence="2" id="KW-0378">Hydrolase</keyword>
<evidence type="ECO:0000259" key="3">
    <source>
        <dbReference type="Pfam" id="PF00149"/>
    </source>
</evidence>
<protein>
    <submittedName>
        <fullName evidence="4">Metallophosphoesterase</fullName>
    </submittedName>
</protein>
<dbReference type="InterPro" id="IPR051158">
    <property type="entry name" value="Metallophosphoesterase_sf"/>
</dbReference>
<keyword evidence="1" id="KW-0479">Metal-binding</keyword>
<dbReference type="Pfam" id="PF00149">
    <property type="entry name" value="Metallophos"/>
    <property type="match status" value="1"/>
</dbReference>
<dbReference type="PANTHER" id="PTHR31302:SF31">
    <property type="entry name" value="PHOSPHODIESTERASE YAEI"/>
    <property type="match status" value="1"/>
</dbReference>
<dbReference type="SUPFAM" id="SSF56300">
    <property type="entry name" value="Metallo-dependent phosphatases"/>
    <property type="match status" value="1"/>
</dbReference>
<evidence type="ECO:0000313" key="5">
    <source>
        <dbReference type="Proteomes" id="UP000831537"/>
    </source>
</evidence>
<evidence type="ECO:0000256" key="2">
    <source>
        <dbReference type="ARBA" id="ARBA00022801"/>
    </source>
</evidence>
<dbReference type="RefSeq" id="WP_244746393.1">
    <property type="nucleotide sequence ID" value="NZ_CP095071.1"/>
</dbReference>
<reference evidence="4 5" key="1">
    <citation type="submission" date="2022-04" db="EMBL/GenBank/DDBJ databases">
        <title>Gracilibacillus sp. isolated from saltern.</title>
        <authorList>
            <person name="Won M."/>
            <person name="Lee C.-M."/>
            <person name="Woen H.-Y."/>
            <person name="Kwon S.-W."/>
        </authorList>
    </citation>
    <scope>NUCLEOTIDE SEQUENCE [LARGE SCALE GENOMIC DNA]</scope>
    <source>
        <strain evidence="4 5">SSPM10-3</strain>
    </source>
</reference>
<organism evidence="4 5">
    <name type="scientific">Gracilibacillus salinarum</name>
    <dbReference type="NCBI Taxonomy" id="2932255"/>
    <lineage>
        <taxon>Bacteria</taxon>
        <taxon>Bacillati</taxon>
        <taxon>Bacillota</taxon>
        <taxon>Bacilli</taxon>
        <taxon>Bacillales</taxon>
        <taxon>Bacillaceae</taxon>
        <taxon>Gracilibacillus</taxon>
    </lineage>
</organism>
<dbReference type="Gene3D" id="3.60.21.10">
    <property type="match status" value="1"/>
</dbReference>
<sequence>MKNRKMHVILLIITGCMLAIVVGCKVYYDTNVLKLAKIELSNEKLDRNQSLQILQISDLHNKQFGEGNQVLLEKVAQLAPDIVVLTGDIVDRSTDNIKDVLSFVNQLSAGNSHVFYVSGNHDWDNPLHESLFSGLREAGAKILNNRSVQIPLDQFTIQLAGVVDLSTGKSNIDDAAEDLDHQIFTVLLSHTPPVNQGPLPNGIDLILSGHTHGGQIRLPFIGAVVAPDQGFFPTYDQGLFKLSEHQLLYIDSGIGTSMLPIRFLNQSQITLITVSGVGGE</sequence>
<dbReference type="PANTHER" id="PTHR31302">
    <property type="entry name" value="TRANSMEMBRANE PROTEIN WITH METALLOPHOSPHOESTERASE DOMAIN-RELATED"/>
    <property type="match status" value="1"/>
</dbReference>
<accession>A0ABY4GPG4</accession>
<dbReference type="EMBL" id="CP095071">
    <property type="protein sequence ID" value="UOQ86071.1"/>
    <property type="molecule type" value="Genomic_DNA"/>
</dbReference>
<proteinExistence type="predicted"/>
<evidence type="ECO:0000313" key="4">
    <source>
        <dbReference type="EMBL" id="UOQ86071.1"/>
    </source>
</evidence>
<name>A0ABY4GPG4_9BACI</name>